<feature type="region of interest" description="Disordered" evidence="1">
    <location>
        <begin position="92"/>
        <end position="111"/>
    </location>
</feature>
<evidence type="ECO:0000313" key="2">
    <source>
        <dbReference type="EMBL" id="KAF5221751.1"/>
    </source>
</evidence>
<dbReference type="AlphaFoldDB" id="A0A7J6Y4S8"/>
<gene>
    <name evidence="2" type="ORF">ECC02_005107</name>
</gene>
<name>A0A7J6Y4S8_TRYCR</name>
<feature type="region of interest" description="Disordered" evidence="1">
    <location>
        <begin position="21"/>
        <end position="51"/>
    </location>
</feature>
<organism evidence="2 3">
    <name type="scientific">Trypanosoma cruzi</name>
    <dbReference type="NCBI Taxonomy" id="5693"/>
    <lineage>
        <taxon>Eukaryota</taxon>
        <taxon>Discoba</taxon>
        <taxon>Euglenozoa</taxon>
        <taxon>Kinetoplastea</taxon>
        <taxon>Metakinetoplastina</taxon>
        <taxon>Trypanosomatida</taxon>
        <taxon>Trypanosomatidae</taxon>
        <taxon>Trypanosoma</taxon>
        <taxon>Schizotrypanum</taxon>
    </lineage>
</organism>
<accession>A0A7J6Y4S8</accession>
<comment type="caution">
    <text evidence="2">The sequence shown here is derived from an EMBL/GenBank/DDBJ whole genome shotgun (WGS) entry which is preliminary data.</text>
</comment>
<sequence length="236" mass="26109">MLFLLMVHRGHTPLPTTCRAAASEPSPRATARCHHNTRASEASHSHRPTAASRCRWLQRTLAAVSSRSPNGVGRGTRTARRSVRHAAALQRLSVKQSRPTAPAATRGVQSTPTPPHYRPFLFYFIHVVCLFAPSPTQKISAHLHKREGTKRKGGTIPPSRRGSTLSSTHHHCRAGDRSHIAESAPQCAPHHRALNDRRDAAMHRPALFSHHSIIACPQKVANRNRVYTNPINTLTR</sequence>
<dbReference type="Proteomes" id="UP000583944">
    <property type="component" value="Unassembled WGS sequence"/>
</dbReference>
<dbReference type="EMBL" id="JABDHM010000033">
    <property type="protein sequence ID" value="KAF5221751.1"/>
    <property type="molecule type" value="Genomic_DNA"/>
</dbReference>
<feature type="compositionally biased region" description="Basic residues" evidence="1">
    <location>
        <begin position="141"/>
        <end position="153"/>
    </location>
</feature>
<feature type="region of interest" description="Disordered" evidence="1">
    <location>
        <begin position="65"/>
        <end position="84"/>
    </location>
</feature>
<evidence type="ECO:0000256" key="1">
    <source>
        <dbReference type="SAM" id="MobiDB-lite"/>
    </source>
</evidence>
<feature type="region of interest" description="Disordered" evidence="1">
    <location>
        <begin position="141"/>
        <end position="187"/>
    </location>
</feature>
<evidence type="ECO:0000313" key="3">
    <source>
        <dbReference type="Proteomes" id="UP000583944"/>
    </source>
</evidence>
<dbReference type="VEuPathDB" id="TriTrypDB:ECC02_005107"/>
<protein>
    <submittedName>
        <fullName evidence="2">Uncharacterized protein</fullName>
    </submittedName>
</protein>
<reference evidence="2 3" key="1">
    <citation type="journal article" date="2019" name="Genome Biol. Evol.">
        <title>Nanopore Sequencing Significantly Improves Genome Assembly of the Protozoan Parasite Trypanosoma cruzi.</title>
        <authorList>
            <person name="Diaz-Viraque F."/>
            <person name="Pita S."/>
            <person name="Greif G."/>
            <person name="de Souza R.C.M."/>
            <person name="Iraola G."/>
            <person name="Robello C."/>
        </authorList>
    </citation>
    <scope>NUCLEOTIDE SEQUENCE [LARGE SCALE GENOMIC DNA]</scope>
    <source>
        <strain evidence="2 3">Berenice</strain>
    </source>
</reference>
<proteinExistence type="predicted"/>